<dbReference type="KEGG" id="acep:105618621"/>
<feature type="compositionally biased region" description="Basic and acidic residues" evidence="1">
    <location>
        <begin position="13"/>
        <end position="24"/>
    </location>
</feature>
<reference evidence="3" key="1">
    <citation type="journal article" date="2011" name="PLoS Genet.">
        <title>The genome sequence of the leaf-cutter ant Atta cephalotes reveals insights into its obligate symbiotic lifestyle.</title>
        <authorList>
            <person name="Suen G."/>
            <person name="Teiling C."/>
            <person name="Li L."/>
            <person name="Holt C."/>
            <person name="Abouheif E."/>
            <person name="Bornberg-Bauer E."/>
            <person name="Bouffard P."/>
            <person name="Caldera E.J."/>
            <person name="Cash E."/>
            <person name="Cavanaugh A."/>
            <person name="Denas O."/>
            <person name="Elhaik E."/>
            <person name="Fave M.J."/>
            <person name="Gadau J."/>
            <person name="Gibson J.D."/>
            <person name="Graur D."/>
            <person name="Grubbs K.J."/>
            <person name="Hagen D.E."/>
            <person name="Harkins T.T."/>
            <person name="Helmkampf M."/>
            <person name="Hu H."/>
            <person name="Johnson B.R."/>
            <person name="Kim J."/>
            <person name="Marsh S.E."/>
            <person name="Moeller J.A."/>
            <person name="Munoz-Torres M.C."/>
            <person name="Murphy M.C."/>
            <person name="Naughton M.C."/>
            <person name="Nigam S."/>
            <person name="Overson R."/>
            <person name="Rajakumar R."/>
            <person name="Reese J.T."/>
            <person name="Scott J.J."/>
            <person name="Smith C.R."/>
            <person name="Tao S."/>
            <person name="Tsutsui N.D."/>
            <person name="Viljakainen L."/>
            <person name="Wissler L."/>
            <person name="Yandell M.D."/>
            <person name="Zimmer F."/>
            <person name="Taylor J."/>
            <person name="Slater S.C."/>
            <person name="Clifton S.W."/>
            <person name="Warren W.C."/>
            <person name="Elsik C.G."/>
            <person name="Smith C.D."/>
            <person name="Weinstock G.M."/>
            <person name="Gerardo N.M."/>
            <person name="Currie C.R."/>
        </authorList>
    </citation>
    <scope>NUCLEOTIDE SEQUENCE [LARGE SCALE GENOMIC DNA]</scope>
</reference>
<evidence type="ECO:0000256" key="1">
    <source>
        <dbReference type="SAM" id="MobiDB-lite"/>
    </source>
</evidence>
<feature type="region of interest" description="Disordered" evidence="1">
    <location>
        <begin position="1"/>
        <end position="30"/>
    </location>
</feature>
<gene>
    <name evidence="2" type="primary">105618621</name>
</gene>
<dbReference type="InterPro" id="IPR036915">
    <property type="entry name" value="Cyclin-like_sf"/>
</dbReference>
<dbReference type="AlphaFoldDB" id="A0A158NDD7"/>
<proteinExistence type="predicted"/>
<dbReference type="InParanoid" id="A0A158NDD7"/>
<dbReference type="SUPFAM" id="SSF47954">
    <property type="entry name" value="Cyclin-like"/>
    <property type="match status" value="1"/>
</dbReference>
<dbReference type="Proteomes" id="UP000005205">
    <property type="component" value="Unassembled WGS sequence"/>
</dbReference>
<sequence length="622" mass="71848">MDEKNMYTTKSGKSSEFKNSEKKKGLSLRNTENHVVCNTTMVKQYSSNRGRFQIYSEDSNESNRSRSRVRKNVPKKKEIRARRDNEVLKKTTESTIKLEKLNSDLYISRRSYSESRGIPLQCAQSSVVQLPNIQKIKHLTDDVKRRTSSSIQTWKEKMRKPYTGTMPKNRMANTNLNNKTLSLVGINKVNSTTNLQKNSVTGSMNLQPELLQNANEGNGQAQNIDSLKNALQQISNELEIYLQNNKLSSTIQNDTNKRNFISENADNNNLLGATLLFSSNSITPLDGSISLPLTPTKVHYEKCVMTRKLAIKKENEYDVICETPYERDYLEDIPETEYKRNINAPRLSPHFLRENVNAEQRRIVVGYIIRLGVSIILNLCCTYDYDYFQIHCYYSSHVIYQTVKLFNVAIDRIHVGIDDIQLIALACLWIILKQDAPSDKIPSATVILELAKDLYSNQEKDLLKYEKKILCAVKFNTRFADPFSLLSYYILNVNQDSRCNIIKPNDIACVYFCGSYMIDSSMLDENLCETPVYIIAIAAVELSLRIVYLSDVNVNPEWYQVWRNKQSLIEWEERMLNSTKQIMIQRTVEYKDFGANVIYKKYMRSKHGKVTNFLHNKLKNIL</sequence>
<keyword evidence="3" id="KW-1185">Reference proteome</keyword>
<evidence type="ECO:0000313" key="2">
    <source>
        <dbReference type="EnsemblMetazoa" id="XP_012055545.1"/>
    </source>
</evidence>
<feature type="region of interest" description="Disordered" evidence="1">
    <location>
        <begin position="53"/>
        <end position="80"/>
    </location>
</feature>
<dbReference type="EMBL" id="ADTU01000981">
    <property type="status" value="NOT_ANNOTATED_CDS"/>
    <property type="molecule type" value="Genomic_DNA"/>
</dbReference>
<dbReference type="Gene3D" id="1.10.472.10">
    <property type="entry name" value="Cyclin-like"/>
    <property type="match status" value="2"/>
</dbReference>
<reference evidence="2" key="2">
    <citation type="submission" date="2016-04" db="UniProtKB">
        <authorList>
            <consortium name="EnsemblMetazoa"/>
        </authorList>
    </citation>
    <scope>IDENTIFICATION</scope>
</reference>
<protein>
    <submittedName>
        <fullName evidence="2">Uncharacterized protein</fullName>
    </submittedName>
</protein>
<organism evidence="2 3">
    <name type="scientific">Atta cephalotes</name>
    <name type="common">Leafcutter ant</name>
    <dbReference type="NCBI Taxonomy" id="12957"/>
    <lineage>
        <taxon>Eukaryota</taxon>
        <taxon>Metazoa</taxon>
        <taxon>Ecdysozoa</taxon>
        <taxon>Arthropoda</taxon>
        <taxon>Hexapoda</taxon>
        <taxon>Insecta</taxon>
        <taxon>Pterygota</taxon>
        <taxon>Neoptera</taxon>
        <taxon>Endopterygota</taxon>
        <taxon>Hymenoptera</taxon>
        <taxon>Apocrita</taxon>
        <taxon>Aculeata</taxon>
        <taxon>Formicoidea</taxon>
        <taxon>Formicidae</taxon>
        <taxon>Myrmicinae</taxon>
        <taxon>Atta</taxon>
    </lineage>
</organism>
<dbReference type="EnsemblMetazoa" id="XM_012200155.1">
    <property type="protein sequence ID" value="XP_012055545.1"/>
    <property type="gene ID" value="LOC105618621"/>
</dbReference>
<accession>A0A158NDD7</accession>
<evidence type="ECO:0000313" key="3">
    <source>
        <dbReference type="Proteomes" id="UP000005205"/>
    </source>
</evidence>
<feature type="compositionally biased region" description="Basic residues" evidence="1">
    <location>
        <begin position="65"/>
        <end position="80"/>
    </location>
</feature>
<name>A0A158NDD7_ATTCE</name>
<dbReference type="OrthoDB" id="5590282at2759"/>